<sequence>MNTDDWQTCCGTPMSITRAPSTWEFDRMWRCYECGHHEPYDTGDDDDDL</sequence>
<name>A0A6P1DHW0_9NOCA</name>
<evidence type="ECO:0000313" key="1">
    <source>
        <dbReference type="EMBL" id="NEW48220.1"/>
    </source>
</evidence>
<dbReference type="Proteomes" id="UP000468928">
    <property type="component" value="Unassembled WGS sequence"/>
</dbReference>
<dbReference type="RefSeq" id="WP_163830374.1">
    <property type="nucleotide sequence ID" value="NZ_JAAGUZ010000135.1"/>
</dbReference>
<dbReference type="EMBL" id="JAAGUZ010000135">
    <property type="protein sequence ID" value="NEW48220.1"/>
    <property type="molecule type" value="Genomic_DNA"/>
</dbReference>
<protein>
    <submittedName>
        <fullName evidence="1">Uncharacterized protein</fullName>
    </submittedName>
</protein>
<organism evidence="1 2">
    <name type="scientific">Nocardia cyriacigeorgica</name>
    <dbReference type="NCBI Taxonomy" id="135487"/>
    <lineage>
        <taxon>Bacteria</taxon>
        <taxon>Bacillati</taxon>
        <taxon>Actinomycetota</taxon>
        <taxon>Actinomycetes</taxon>
        <taxon>Mycobacteriales</taxon>
        <taxon>Nocardiaceae</taxon>
        <taxon>Nocardia</taxon>
    </lineage>
</organism>
<proteinExistence type="predicted"/>
<reference evidence="1 2" key="1">
    <citation type="submission" date="2020-01" db="EMBL/GenBank/DDBJ databases">
        <title>Genetics and antimicrobial susceptibilities of Nocardia species isolated from the soil; a comparison with species isolated from humans.</title>
        <authorList>
            <person name="Carrasco G."/>
            <person name="Monzon S."/>
            <person name="Sansegundo M."/>
            <person name="Garcia E."/>
            <person name="Garrido N."/>
            <person name="Medina M.J."/>
            <person name="Villalon P."/>
            <person name="Ramirez-Arocha A.C."/>
            <person name="Jimenez P."/>
            <person name="Cuesta I."/>
            <person name="Valdezate S."/>
        </authorList>
    </citation>
    <scope>NUCLEOTIDE SEQUENCE [LARGE SCALE GENOMIC DNA]</scope>
    <source>
        <strain evidence="1 2">CNM20110639</strain>
    </source>
</reference>
<accession>A0A6P1DHW0</accession>
<gene>
    <name evidence="1" type="ORF">GV789_27910</name>
</gene>
<comment type="caution">
    <text evidence="1">The sequence shown here is derived from an EMBL/GenBank/DDBJ whole genome shotgun (WGS) entry which is preliminary data.</text>
</comment>
<dbReference type="AlphaFoldDB" id="A0A6P1DHW0"/>
<evidence type="ECO:0000313" key="2">
    <source>
        <dbReference type="Proteomes" id="UP000468928"/>
    </source>
</evidence>